<evidence type="ECO:0000313" key="2">
    <source>
        <dbReference type="EMBL" id="GJJ74946.1"/>
    </source>
</evidence>
<gene>
    <name evidence="2" type="ORF">EMPS_07304</name>
</gene>
<name>A0A9P3HDV5_9FUNG</name>
<accession>A0A9P3HDV5</accession>
<organism evidence="2 3">
    <name type="scientific">Entomortierella parvispora</name>
    <dbReference type="NCBI Taxonomy" id="205924"/>
    <lineage>
        <taxon>Eukaryota</taxon>
        <taxon>Fungi</taxon>
        <taxon>Fungi incertae sedis</taxon>
        <taxon>Mucoromycota</taxon>
        <taxon>Mortierellomycotina</taxon>
        <taxon>Mortierellomycetes</taxon>
        <taxon>Mortierellales</taxon>
        <taxon>Mortierellaceae</taxon>
        <taxon>Entomortierella</taxon>
    </lineage>
</organism>
<dbReference type="Proteomes" id="UP000827284">
    <property type="component" value="Unassembled WGS sequence"/>
</dbReference>
<feature type="region of interest" description="Disordered" evidence="1">
    <location>
        <begin position="1"/>
        <end position="20"/>
    </location>
</feature>
<evidence type="ECO:0000256" key="1">
    <source>
        <dbReference type="SAM" id="MobiDB-lite"/>
    </source>
</evidence>
<evidence type="ECO:0008006" key="4">
    <source>
        <dbReference type="Google" id="ProtNLM"/>
    </source>
</evidence>
<dbReference type="EMBL" id="BQFW01000010">
    <property type="protein sequence ID" value="GJJ74946.1"/>
    <property type="molecule type" value="Genomic_DNA"/>
</dbReference>
<sequence length="651" mass="74975">MSSKRRKTSPSLDPSTPDDAVIGRPTLATIFSIRELLEHVISYLPLQDRRELSLTSKQMSMDISPFLWRDIPTEFSNQLPQASILDKYVHLIQSINFSKAGMARIVIFADALLNSKAIQQCNDDLIWASGLVHRLKTSDRPSEGQQPQQRYGLRRLSFLKPFSYLGSKHREEVWPLSEEGLFAQPISWSDGTYFHQICRILRISPRLTHLEVPAYILLRKNDNNQRAFLGMLTKNHLPYLQSLIVASQESYLSAPVSLNVGLMLLCRALELKDLVELRCGFQILASKSADDDLLLKKQRYLEERLKTFENCLTTLQTRELDRIPHRLKTLQLPNTVWPLEFLIPFFRHCVSGLERLAVPWLDSRVDLGCADNLVNSIRSSCPSIRHIEAMMTGRLRKECHAELSTMALVQAAYGGQGLLSFETYDVPWEGMKLQRLLLHEATLEKIIAEDRHHRGSPILMKLISSCPNLKVVHAPWFEETRIIRKSAHHNFTWKCKGLTTLCMSMGEPDGTTFGRAAYYEALGELTQLRDLTLGYKDVTRFTIEEGPSYTDLLLGRDWRLGEPQTGYLECLMDLKQLRRLCLVQDFWTCLTIHEIMFMAEHWPRLELITFITDDVDWLEKYLGVISCWKELKLLLPGIEYRVINKPVYTTI</sequence>
<proteinExistence type="predicted"/>
<reference evidence="2" key="2">
    <citation type="journal article" date="2022" name="Microbiol. Resour. Announc.">
        <title>Whole-Genome Sequence of Entomortierella parvispora E1425, a Mucoromycotan Fungus Associated with Burkholderiaceae-Related Endosymbiotic Bacteria.</title>
        <authorList>
            <person name="Herlambang A."/>
            <person name="Guo Y."/>
            <person name="Takashima Y."/>
            <person name="Narisawa K."/>
            <person name="Ohta H."/>
            <person name="Nishizawa T."/>
        </authorList>
    </citation>
    <scope>NUCLEOTIDE SEQUENCE</scope>
    <source>
        <strain evidence="2">E1425</strain>
    </source>
</reference>
<comment type="caution">
    <text evidence="2">The sequence shown here is derived from an EMBL/GenBank/DDBJ whole genome shotgun (WGS) entry which is preliminary data.</text>
</comment>
<dbReference type="AlphaFoldDB" id="A0A9P3HDV5"/>
<reference evidence="2" key="1">
    <citation type="submission" date="2021-11" db="EMBL/GenBank/DDBJ databases">
        <authorList>
            <person name="Herlambang A."/>
            <person name="Guo Y."/>
            <person name="Takashima Y."/>
            <person name="Nishizawa T."/>
        </authorList>
    </citation>
    <scope>NUCLEOTIDE SEQUENCE</scope>
    <source>
        <strain evidence="2">E1425</strain>
    </source>
</reference>
<keyword evidence="3" id="KW-1185">Reference proteome</keyword>
<protein>
    <recommendedName>
        <fullName evidence="4">F-box domain-containing protein</fullName>
    </recommendedName>
</protein>
<dbReference type="OrthoDB" id="2405020at2759"/>
<evidence type="ECO:0000313" key="3">
    <source>
        <dbReference type="Proteomes" id="UP000827284"/>
    </source>
</evidence>